<gene>
    <name evidence="5" type="ORF">FBEOM_10374</name>
</gene>
<evidence type="ECO:0000313" key="5">
    <source>
        <dbReference type="EMBL" id="KAF4335783.1"/>
    </source>
</evidence>
<sequence>MIATRSILGLFAVAGIASAGKCKPVKPSSSTVSETSSGSAGLTTTETASVGSSLTTLLTSFVTTSADTTTAESAATTTSAAPAVATCPSEVDQCIDTIEIKCGYTFTGLSTSSFVNNLNDCVQICSSSSDCVAFTYSESLSVCYTATSLSQIADQFSSQGYDSGIKGTCGQDTGSTSTVFMSTTETTTTEAATSTAPAVDPVCSSCIGSAQVLCDTTLSDLQIVGFSNNLADCAAICEADDDCQGFTRRQDTGACFKAINDNGSVTQSPQEGRDSGIKYSCTQ</sequence>
<dbReference type="Proteomes" id="UP000730481">
    <property type="component" value="Unassembled WGS sequence"/>
</dbReference>
<evidence type="ECO:0000256" key="2">
    <source>
        <dbReference type="SAM" id="SignalP"/>
    </source>
</evidence>
<keyword evidence="6" id="KW-1185">Reference proteome</keyword>
<dbReference type="InterPro" id="IPR003609">
    <property type="entry name" value="Pan_app"/>
</dbReference>
<keyword evidence="2" id="KW-0732">Signal</keyword>
<accession>A0A9P5ACJ8</accession>
<evidence type="ECO:0000259" key="4">
    <source>
        <dbReference type="Pfam" id="PF14295"/>
    </source>
</evidence>
<evidence type="ECO:0000256" key="1">
    <source>
        <dbReference type="SAM" id="MobiDB-lite"/>
    </source>
</evidence>
<reference evidence="5" key="1">
    <citation type="journal article" date="2017" name="Mycologia">
        <title>Fusarium algeriense, sp. nov., a novel toxigenic crown rot pathogen of durum wheat from Algeria is nested in the Fusarium burgessii species complex.</title>
        <authorList>
            <person name="Laraba I."/>
            <person name="Keddad A."/>
            <person name="Boureghda H."/>
            <person name="Abdallah N."/>
            <person name="Vaughan M.M."/>
            <person name="Proctor R.H."/>
            <person name="Busman M."/>
            <person name="O'Donnell K."/>
        </authorList>
    </citation>
    <scope>NUCLEOTIDE SEQUENCE</scope>
    <source>
        <strain evidence="5">NRRL 25174</strain>
    </source>
</reference>
<feature type="region of interest" description="Disordered" evidence="1">
    <location>
        <begin position="22"/>
        <end position="44"/>
    </location>
</feature>
<evidence type="ECO:0000259" key="3">
    <source>
        <dbReference type="Pfam" id="PF00024"/>
    </source>
</evidence>
<dbReference type="EMBL" id="PVQB02000534">
    <property type="protein sequence ID" value="KAF4335783.1"/>
    <property type="molecule type" value="Genomic_DNA"/>
</dbReference>
<reference evidence="5" key="2">
    <citation type="submission" date="2020-02" db="EMBL/GenBank/DDBJ databases">
        <title>Identification and distribution of gene clusters putatively required for synthesis of sphingolipid metabolism inhibitors in phylogenetically diverse species of the filamentous fungus Fusarium.</title>
        <authorList>
            <person name="Kim H.-S."/>
            <person name="Busman M."/>
            <person name="Brown D.W."/>
            <person name="Divon H."/>
            <person name="Uhlig S."/>
            <person name="Proctor R.H."/>
        </authorList>
    </citation>
    <scope>NUCLEOTIDE SEQUENCE</scope>
    <source>
        <strain evidence="5">NRRL 25174</strain>
    </source>
</reference>
<dbReference type="Pfam" id="PF00024">
    <property type="entry name" value="PAN_1"/>
    <property type="match status" value="1"/>
</dbReference>
<proteinExistence type="predicted"/>
<feature type="domain" description="Apple" evidence="4">
    <location>
        <begin position="220"/>
        <end position="247"/>
    </location>
</feature>
<comment type="caution">
    <text evidence="5">The sequence shown here is derived from an EMBL/GenBank/DDBJ whole genome shotgun (WGS) entry which is preliminary data.</text>
</comment>
<feature type="chain" id="PRO_5040278846" description="Apple domain-containing protein" evidence="2">
    <location>
        <begin position="20"/>
        <end position="283"/>
    </location>
</feature>
<protein>
    <recommendedName>
        <fullName evidence="3 4">Apple domain-containing protein</fullName>
    </recommendedName>
</protein>
<feature type="signal peptide" evidence="2">
    <location>
        <begin position="1"/>
        <end position="19"/>
    </location>
</feature>
<evidence type="ECO:0000313" key="6">
    <source>
        <dbReference type="Proteomes" id="UP000730481"/>
    </source>
</evidence>
<name>A0A9P5ACJ8_9HYPO</name>
<feature type="compositionally biased region" description="Low complexity" evidence="1">
    <location>
        <begin position="25"/>
        <end position="39"/>
    </location>
</feature>
<dbReference type="OrthoDB" id="5102041at2759"/>
<dbReference type="Pfam" id="PF14295">
    <property type="entry name" value="PAN_4"/>
    <property type="match status" value="1"/>
</dbReference>
<organism evidence="5 6">
    <name type="scientific">Fusarium beomiforme</name>
    <dbReference type="NCBI Taxonomy" id="44412"/>
    <lineage>
        <taxon>Eukaryota</taxon>
        <taxon>Fungi</taxon>
        <taxon>Dikarya</taxon>
        <taxon>Ascomycota</taxon>
        <taxon>Pezizomycotina</taxon>
        <taxon>Sordariomycetes</taxon>
        <taxon>Hypocreomycetidae</taxon>
        <taxon>Hypocreales</taxon>
        <taxon>Nectriaceae</taxon>
        <taxon>Fusarium</taxon>
        <taxon>Fusarium burgessii species complex</taxon>
    </lineage>
</organism>
<dbReference type="Gene3D" id="3.50.4.10">
    <property type="entry name" value="Hepatocyte Growth Factor"/>
    <property type="match status" value="1"/>
</dbReference>
<feature type="domain" description="Apple" evidence="3">
    <location>
        <begin position="103"/>
        <end position="162"/>
    </location>
</feature>
<dbReference type="AlphaFoldDB" id="A0A9P5ACJ8"/>